<evidence type="ECO:0000313" key="5">
    <source>
        <dbReference type="Proteomes" id="UP000000328"/>
    </source>
</evidence>
<feature type="compositionally biased region" description="Low complexity" evidence="1">
    <location>
        <begin position="160"/>
        <end position="223"/>
    </location>
</feature>
<proteinExistence type="predicted"/>
<protein>
    <recommendedName>
        <fullName evidence="6">Gram-positive cocci surface proteins LPxTG domain-containing protein</fullName>
    </recommendedName>
</protein>
<keyword evidence="2" id="KW-0812">Transmembrane</keyword>
<organism evidence="4 5">
    <name type="scientific">Amycolatopsis mediterranei (strain U-32)</name>
    <dbReference type="NCBI Taxonomy" id="749927"/>
    <lineage>
        <taxon>Bacteria</taxon>
        <taxon>Bacillati</taxon>
        <taxon>Actinomycetota</taxon>
        <taxon>Actinomycetes</taxon>
        <taxon>Pseudonocardiales</taxon>
        <taxon>Pseudonocardiaceae</taxon>
        <taxon>Amycolatopsis</taxon>
    </lineage>
</organism>
<dbReference type="KEGG" id="amd:AMED_5656"/>
<evidence type="ECO:0000256" key="3">
    <source>
        <dbReference type="SAM" id="SignalP"/>
    </source>
</evidence>
<evidence type="ECO:0000256" key="2">
    <source>
        <dbReference type="SAM" id="Phobius"/>
    </source>
</evidence>
<dbReference type="PATRIC" id="fig|749927.5.peg.5871"/>
<dbReference type="RefSeq" id="WP_013227466.1">
    <property type="nucleotide sequence ID" value="NC_014318.1"/>
</dbReference>
<name>A0A0H3DBF0_AMYMU</name>
<accession>A0A0H3DBF0</accession>
<dbReference type="EMBL" id="CP002000">
    <property type="protein sequence ID" value="ADJ47408.1"/>
    <property type="molecule type" value="Genomic_DNA"/>
</dbReference>
<keyword evidence="2" id="KW-0472">Membrane</keyword>
<sequence>MRKRQLAAAVGSVAAAASVVVALVTSSSASAALPPPGSLGTLTIEPATGTAATAPVVRTSQGCTPDSDSYIAHVFGPGGFADGLVATFGLQDVNFSTTQAFPVQFTKSMTDIATDNNTTVAAGTYVVRVSCVDSFSQTTTGTFTTNMYFTDPGHYQANDPSGVPPTTTSTTKTSVSTSQPPTTTGTSFPATTTSTSDTATSASSLTSTTMSTSDSTAETVPAGDGSGGTGAGAAQSVGTSVPQRTLANTGVNAGYLLLLAVVLLGTGGVALIITRRRRAARWPSK</sequence>
<dbReference type="Proteomes" id="UP000000328">
    <property type="component" value="Chromosome"/>
</dbReference>
<dbReference type="AlphaFoldDB" id="A0A0H3DBF0"/>
<evidence type="ECO:0008006" key="6">
    <source>
        <dbReference type="Google" id="ProtNLM"/>
    </source>
</evidence>
<feature type="signal peptide" evidence="3">
    <location>
        <begin position="1"/>
        <end position="31"/>
    </location>
</feature>
<feature type="region of interest" description="Disordered" evidence="1">
    <location>
        <begin position="154"/>
        <end position="236"/>
    </location>
</feature>
<evidence type="ECO:0000256" key="1">
    <source>
        <dbReference type="SAM" id="MobiDB-lite"/>
    </source>
</evidence>
<dbReference type="HOGENOM" id="CLU_975350_0_0_11"/>
<dbReference type="GeneID" id="92873338"/>
<evidence type="ECO:0000313" key="4">
    <source>
        <dbReference type="EMBL" id="ADJ47408.1"/>
    </source>
</evidence>
<dbReference type="OrthoDB" id="3298787at2"/>
<gene>
    <name evidence="4" type="ordered locus">AMED_5656</name>
</gene>
<reference evidence="4 5" key="1">
    <citation type="journal article" date="2010" name="Cell Res.">
        <title>Complete genome sequence of the rifamycin SV-producing Amycolatopsis mediterranei U32 revealed its genetic characteristics in phylogeny and metabolism.</title>
        <authorList>
            <person name="Zhao W."/>
            <person name="Zhong Y."/>
            <person name="Yuan H."/>
            <person name="Wang J."/>
            <person name="Zheng H."/>
            <person name="Wang Y."/>
            <person name="Cen X."/>
            <person name="Xu F."/>
            <person name="Bai J."/>
            <person name="Han X."/>
            <person name="Lu G."/>
            <person name="Zhu Y."/>
            <person name="Shao Z."/>
            <person name="Yan H."/>
            <person name="Li C."/>
            <person name="Peng N."/>
            <person name="Zhang Z."/>
            <person name="Zhang Y."/>
            <person name="Lin W."/>
            <person name="Fan Y."/>
            <person name="Qin Z."/>
            <person name="Hu Y."/>
            <person name="Zhu B."/>
            <person name="Wang S."/>
            <person name="Ding X."/>
            <person name="Zhao G.P."/>
        </authorList>
    </citation>
    <scope>NUCLEOTIDE SEQUENCE [LARGE SCALE GENOMIC DNA]</scope>
    <source>
        <strain evidence="5">U-32</strain>
    </source>
</reference>
<keyword evidence="2" id="KW-1133">Transmembrane helix</keyword>
<dbReference type="eggNOG" id="COG2373">
    <property type="taxonomic scope" value="Bacteria"/>
</dbReference>
<feature type="transmembrane region" description="Helical" evidence="2">
    <location>
        <begin position="253"/>
        <end position="273"/>
    </location>
</feature>
<keyword evidence="3" id="KW-0732">Signal</keyword>
<feature type="chain" id="PRO_5002607522" description="Gram-positive cocci surface proteins LPxTG domain-containing protein" evidence="3">
    <location>
        <begin position="32"/>
        <end position="285"/>
    </location>
</feature>